<dbReference type="Gene3D" id="3.40.50.150">
    <property type="entry name" value="Vaccinia Virus protein VP39"/>
    <property type="match status" value="1"/>
</dbReference>
<dbReference type="AlphaFoldDB" id="A0A941EIQ9"/>
<dbReference type="CDD" id="cd02440">
    <property type="entry name" value="AdoMet_MTases"/>
    <property type="match status" value="1"/>
</dbReference>
<dbReference type="RefSeq" id="WP_212527792.1">
    <property type="nucleotide sequence ID" value="NZ_JAGSOG010000026.1"/>
</dbReference>
<keyword evidence="1" id="KW-0808">Transferase</keyword>
<reference evidence="1" key="1">
    <citation type="submission" date="2021-04" db="EMBL/GenBank/DDBJ databases">
        <title>Genome based classification of Actinospica acidithermotolerans sp. nov., an actinobacterium isolated from an Indonesian hot spring.</title>
        <authorList>
            <person name="Kusuma A.B."/>
            <person name="Putra K.E."/>
            <person name="Nafisah S."/>
            <person name="Loh J."/>
            <person name="Nouioui I."/>
            <person name="Goodfellow M."/>
        </authorList>
    </citation>
    <scope>NUCLEOTIDE SEQUENCE</scope>
    <source>
        <strain evidence="1">CSCA 57</strain>
    </source>
</reference>
<comment type="caution">
    <text evidence="1">The sequence shown here is derived from an EMBL/GenBank/DDBJ whole genome shotgun (WGS) entry which is preliminary data.</text>
</comment>
<dbReference type="EMBL" id="JAGSOG010000026">
    <property type="protein sequence ID" value="MBR7833270.1"/>
    <property type="molecule type" value="Genomic_DNA"/>
</dbReference>
<dbReference type="GO" id="GO:0008168">
    <property type="term" value="F:methyltransferase activity"/>
    <property type="evidence" value="ECO:0007669"/>
    <property type="project" value="UniProtKB-KW"/>
</dbReference>
<organism evidence="1 2">
    <name type="scientific">Actinospica durhamensis</name>
    <dbReference type="NCBI Taxonomy" id="1508375"/>
    <lineage>
        <taxon>Bacteria</taxon>
        <taxon>Bacillati</taxon>
        <taxon>Actinomycetota</taxon>
        <taxon>Actinomycetes</taxon>
        <taxon>Catenulisporales</taxon>
        <taxon>Actinospicaceae</taxon>
        <taxon>Actinospica</taxon>
    </lineage>
</organism>
<accession>A0A941EIQ9</accession>
<dbReference type="SUPFAM" id="SSF53335">
    <property type="entry name" value="S-adenosyl-L-methionine-dependent methyltransferases"/>
    <property type="match status" value="1"/>
</dbReference>
<dbReference type="PANTHER" id="PTHR43861">
    <property type="entry name" value="TRANS-ACONITATE 2-METHYLTRANSFERASE-RELATED"/>
    <property type="match status" value="1"/>
</dbReference>
<sequence length="231" mass="25555">MSTATEPDETYVADVCEFFDRQYAAHARYWWRGENRYRLEPDLHTPFNALVLKIAASHAPGRALDLGAGEGADTIRLAKLGYDVDAVELSSVACQKIEDFARQEKVAVTVLNESILDVALEEGAYNLVLFNGSLHYIRDKSAVLERALSASAPGAVHVVALFSTATALSAEHSAVPVFPEPEGGGVELFYRNWDIRLLTYERDQPEHSHPGFAPHAHSYIKLIAQRPEGHR</sequence>
<keyword evidence="2" id="KW-1185">Reference proteome</keyword>
<evidence type="ECO:0000313" key="2">
    <source>
        <dbReference type="Proteomes" id="UP000675781"/>
    </source>
</evidence>
<dbReference type="InterPro" id="IPR029063">
    <property type="entry name" value="SAM-dependent_MTases_sf"/>
</dbReference>
<evidence type="ECO:0000313" key="1">
    <source>
        <dbReference type="EMBL" id="MBR7833270.1"/>
    </source>
</evidence>
<name>A0A941EIQ9_9ACTN</name>
<dbReference type="GO" id="GO:0032259">
    <property type="term" value="P:methylation"/>
    <property type="evidence" value="ECO:0007669"/>
    <property type="project" value="UniProtKB-KW"/>
</dbReference>
<dbReference type="Pfam" id="PF13489">
    <property type="entry name" value="Methyltransf_23"/>
    <property type="match status" value="1"/>
</dbReference>
<proteinExistence type="predicted"/>
<dbReference type="PANTHER" id="PTHR43861:SF1">
    <property type="entry name" value="TRANS-ACONITATE 2-METHYLTRANSFERASE"/>
    <property type="match status" value="1"/>
</dbReference>
<keyword evidence="1" id="KW-0489">Methyltransferase</keyword>
<gene>
    <name evidence="1" type="ORF">KDL01_08335</name>
</gene>
<dbReference type="Proteomes" id="UP000675781">
    <property type="component" value="Unassembled WGS sequence"/>
</dbReference>
<protein>
    <submittedName>
        <fullName evidence="1">Class I SAM-dependent methyltransferase</fullName>
    </submittedName>
</protein>